<dbReference type="EMBL" id="AZHE01000019">
    <property type="protein sequence ID" value="KHN95862.1"/>
    <property type="molecule type" value="Genomic_DNA"/>
</dbReference>
<dbReference type="GeneID" id="63740679"/>
<dbReference type="Proteomes" id="UP000030816">
    <property type="component" value="Unassembled WGS sequence"/>
</dbReference>
<dbReference type="OrthoDB" id="5204927at2759"/>
<feature type="compositionally biased region" description="Polar residues" evidence="1">
    <location>
        <begin position="18"/>
        <end position="27"/>
    </location>
</feature>
<comment type="caution">
    <text evidence="2">The sequence shown here is derived from an EMBL/GenBank/DDBJ whole genome shotgun (WGS) entry which is preliminary data.</text>
</comment>
<accession>A0A0B2WQU4</accession>
<feature type="region of interest" description="Disordered" evidence="1">
    <location>
        <begin position="1"/>
        <end position="45"/>
    </location>
</feature>
<evidence type="ECO:0000256" key="1">
    <source>
        <dbReference type="SAM" id="MobiDB-lite"/>
    </source>
</evidence>
<reference evidence="2 3" key="1">
    <citation type="journal article" date="2014" name="Proc. Natl. Acad. Sci. U.S.A.">
        <title>Trajectory and genomic determinants of fungal-pathogen speciation and host adaptation.</title>
        <authorList>
            <person name="Hu X."/>
            <person name="Xiao G."/>
            <person name="Zheng P."/>
            <person name="Shang Y."/>
            <person name="Su Y."/>
            <person name="Zhang X."/>
            <person name="Liu X."/>
            <person name="Zhan S."/>
            <person name="St Leger R.J."/>
            <person name="Wang C."/>
        </authorList>
    </citation>
    <scope>NUCLEOTIDE SEQUENCE [LARGE SCALE GENOMIC DNA]</scope>
    <source>
        <strain evidence="2 3">ARSEF 1941</strain>
    </source>
</reference>
<evidence type="ECO:0000313" key="2">
    <source>
        <dbReference type="EMBL" id="KHN95862.1"/>
    </source>
</evidence>
<name>A0A0B2WQU4_METAS</name>
<dbReference type="RefSeq" id="XP_040676928.1">
    <property type="nucleotide sequence ID" value="XM_040825022.1"/>
</dbReference>
<feature type="region of interest" description="Disordered" evidence="1">
    <location>
        <begin position="80"/>
        <end position="100"/>
    </location>
</feature>
<feature type="region of interest" description="Disordered" evidence="1">
    <location>
        <begin position="239"/>
        <end position="280"/>
    </location>
</feature>
<proteinExistence type="predicted"/>
<evidence type="ECO:0000313" key="3">
    <source>
        <dbReference type="Proteomes" id="UP000030816"/>
    </source>
</evidence>
<sequence length="280" mass="31011">MSETKQQVESSPRDKLNRTSSTDPNGSGNNGAEEESKHSPSYRHVPQFAASQFTLTTTVESPAEKGPVYKLSKAAMKFHLGGPNGGRETRTKGPKAPSCEQIKALKTAQSTRERQDGRNQVHQPLPTAFEVGMISHNLPNRSSFHANSRLKGDRDRVKNFRRKSTGSILGQHDAPPIDILELADVLFFSPIRPVATGAPGEHRVDWTQSDEAMAARAINIPQQSQPKLRKPESRWALRGRLGSFGRHSKDDKPLSPPYQKSPQDLSPKSPISGFFSRFKR</sequence>
<dbReference type="HOGENOM" id="CLU_051030_0_0_1"/>
<feature type="compositionally biased region" description="Polar residues" evidence="1">
    <location>
        <begin position="1"/>
        <end position="10"/>
    </location>
</feature>
<dbReference type="AlphaFoldDB" id="A0A0B2WQU4"/>
<organism evidence="2 3">
    <name type="scientific">Metarhizium album (strain ARSEF 1941)</name>
    <dbReference type="NCBI Taxonomy" id="1081103"/>
    <lineage>
        <taxon>Eukaryota</taxon>
        <taxon>Fungi</taxon>
        <taxon>Dikarya</taxon>
        <taxon>Ascomycota</taxon>
        <taxon>Pezizomycotina</taxon>
        <taxon>Sordariomycetes</taxon>
        <taxon>Hypocreomycetidae</taxon>
        <taxon>Hypocreales</taxon>
        <taxon>Clavicipitaceae</taxon>
        <taxon>Metarhizium</taxon>
    </lineage>
</organism>
<protein>
    <submittedName>
        <fullName evidence="2">Uncharacterized protein</fullName>
    </submittedName>
</protein>
<gene>
    <name evidence="2" type="ORF">MAM_06224</name>
</gene>
<keyword evidence="3" id="KW-1185">Reference proteome</keyword>